<comment type="caution">
    <text evidence="5">The sequence shown here is derived from an EMBL/GenBank/DDBJ whole genome shotgun (WGS) entry which is preliminary data.</text>
</comment>
<dbReference type="EMBL" id="JAJVDC020000193">
    <property type="protein sequence ID" value="KAL1619155.1"/>
    <property type="molecule type" value="Genomic_DNA"/>
</dbReference>
<dbReference type="Pfam" id="PF11951">
    <property type="entry name" value="Fungal_trans_2"/>
    <property type="match status" value="1"/>
</dbReference>
<evidence type="ECO:0000256" key="2">
    <source>
        <dbReference type="ARBA" id="ARBA00023125"/>
    </source>
</evidence>
<dbReference type="PANTHER" id="PTHR31069:SF32">
    <property type="entry name" value="ARGININE METABOLISM REGULATION PROTEIN II"/>
    <property type="match status" value="1"/>
</dbReference>
<sequence length="365" mass="41360">MLHAILSVSAYNLQCRHASQNQEAVARKWAEIGSKYRMQALDFLKTSAGDPLVATTNSEDKELLAAMLCMVTIDVVSGDTRTCGIHLNGCESLIKARKRAGVKISSKTEALHRIFFYLRVMQDATELTCNAFQSPDHERGERGRAGPDDFETYLEPCEQLADEGFDSASYELIYSLPQSLLVLVHKTCKLLQRMNRADAVTFQRLLMPACDQLEEEILDWPVEEEVAKLGGARMDKGNCVILQHHMRAFHNAAIIFFCRNIRFMDRRHLQQYVKAVIHHLDEIEKIKEKEMINAGPLLWPAFVAGEQAIDSSTRAQLVGWFNRIERHGVATAKLTRASLEETWERAARNHSQVPISVLHTQLMLT</sequence>
<name>A0ABR3SGG8_9PEZI</name>
<accession>A0ABR3SGG8</accession>
<keyword evidence="3" id="KW-0804">Transcription</keyword>
<dbReference type="Proteomes" id="UP001521116">
    <property type="component" value="Unassembled WGS sequence"/>
</dbReference>
<protein>
    <submittedName>
        <fullName evidence="5">Arginine metabolism regulation protein II</fullName>
    </submittedName>
</protein>
<dbReference type="PANTHER" id="PTHR31069">
    <property type="entry name" value="OLEATE-ACTIVATED TRANSCRIPTION FACTOR 1-RELATED"/>
    <property type="match status" value="1"/>
</dbReference>
<evidence type="ECO:0000256" key="4">
    <source>
        <dbReference type="ARBA" id="ARBA00023242"/>
    </source>
</evidence>
<proteinExistence type="predicted"/>
<keyword evidence="1" id="KW-0805">Transcription regulation</keyword>
<organism evidence="5 6">
    <name type="scientific">Neofusicoccum ribis</name>
    <dbReference type="NCBI Taxonomy" id="45134"/>
    <lineage>
        <taxon>Eukaryota</taxon>
        <taxon>Fungi</taxon>
        <taxon>Dikarya</taxon>
        <taxon>Ascomycota</taxon>
        <taxon>Pezizomycotina</taxon>
        <taxon>Dothideomycetes</taxon>
        <taxon>Dothideomycetes incertae sedis</taxon>
        <taxon>Botryosphaeriales</taxon>
        <taxon>Botryosphaeriaceae</taxon>
        <taxon>Neofusicoccum</taxon>
    </lineage>
</organism>
<evidence type="ECO:0000256" key="3">
    <source>
        <dbReference type="ARBA" id="ARBA00023163"/>
    </source>
</evidence>
<reference evidence="5 6" key="1">
    <citation type="submission" date="2024-02" db="EMBL/GenBank/DDBJ databases">
        <title>De novo assembly and annotation of 12 fungi associated with fruit tree decline syndrome in Ontario, Canada.</title>
        <authorList>
            <person name="Sulman M."/>
            <person name="Ellouze W."/>
            <person name="Ilyukhin E."/>
        </authorList>
    </citation>
    <scope>NUCLEOTIDE SEQUENCE [LARGE SCALE GENOMIC DNA]</scope>
    <source>
        <strain evidence="5 6">M1-105</strain>
    </source>
</reference>
<dbReference type="InterPro" id="IPR021858">
    <property type="entry name" value="Fun_TF"/>
</dbReference>
<keyword evidence="6" id="KW-1185">Reference proteome</keyword>
<gene>
    <name evidence="5" type="primary">ARG81</name>
    <name evidence="5" type="ORF">SLS56_010243</name>
</gene>
<evidence type="ECO:0000313" key="5">
    <source>
        <dbReference type="EMBL" id="KAL1619155.1"/>
    </source>
</evidence>
<evidence type="ECO:0000313" key="6">
    <source>
        <dbReference type="Proteomes" id="UP001521116"/>
    </source>
</evidence>
<keyword evidence="2" id="KW-0238">DNA-binding</keyword>
<evidence type="ECO:0000256" key="1">
    <source>
        <dbReference type="ARBA" id="ARBA00023015"/>
    </source>
</evidence>
<keyword evidence="4" id="KW-0539">Nucleus</keyword>
<dbReference type="InterPro" id="IPR050675">
    <property type="entry name" value="OAF3"/>
</dbReference>